<comment type="subcellular location">
    <subcellularLocation>
        <location evidence="1 20">Cytoplasm</location>
    </subcellularLocation>
</comment>
<keyword evidence="13 20" id="KW-0573">Peptidoglycan synthesis</keyword>
<evidence type="ECO:0000256" key="7">
    <source>
        <dbReference type="ARBA" id="ARBA00022679"/>
    </source>
</evidence>
<dbReference type="NCBIfam" id="TIGR01173">
    <property type="entry name" value="glmU"/>
    <property type="match status" value="1"/>
</dbReference>
<name>A0ABT4CSD1_9CLOT</name>
<evidence type="ECO:0000256" key="6">
    <source>
        <dbReference type="ARBA" id="ARBA00022490"/>
    </source>
</evidence>
<comment type="pathway">
    <text evidence="3 20">Nucleotide-sugar biosynthesis; UDP-N-acetyl-alpha-D-glucosamine biosynthesis; UDP-N-acetyl-alpha-D-glucosamine from N-acetyl-alpha-D-glucosamine 1-phosphate: step 1/1.</text>
</comment>
<comment type="caution">
    <text evidence="22">The sequence shown here is derived from an EMBL/GenBank/DDBJ whole genome shotgun (WGS) entry which is preliminary data.</text>
</comment>
<protein>
    <recommendedName>
        <fullName evidence="20">Bifunctional protein GlmU</fullName>
    </recommendedName>
    <domain>
        <recommendedName>
            <fullName evidence="20">UDP-N-acetylglucosamine pyrophosphorylase</fullName>
            <ecNumber evidence="20">2.7.7.23</ecNumber>
        </recommendedName>
        <alternativeName>
            <fullName evidence="20">N-acetylglucosamine-1-phosphate uridyltransferase</fullName>
        </alternativeName>
    </domain>
    <domain>
        <recommendedName>
            <fullName evidence="20">Glucosamine-1-phosphate N-acetyltransferase</fullName>
            <ecNumber evidence="20">2.3.1.157</ecNumber>
        </recommendedName>
    </domain>
</protein>
<dbReference type="SUPFAM" id="SSF51161">
    <property type="entry name" value="Trimeric LpxA-like enzymes"/>
    <property type="match status" value="1"/>
</dbReference>
<dbReference type="RefSeq" id="WP_268050889.1">
    <property type="nucleotide sequence ID" value="NZ_JAPQES010000006.1"/>
</dbReference>
<evidence type="ECO:0000256" key="4">
    <source>
        <dbReference type="ARBA" id="ARBA00007707"/>
    </source>
</evidence>
<gene>
    <name evidence="20 22" type="primary">glmU</name>
    <name evidence="22" type="ORF">OXH55_15185</name>
</gene>
<feature type="region of interest" description="N-acetyltransferase" evidence="20">
    <location>
        <begin position="251"/>
        <end position="459"/>
    </location>
</feature>
<evidence type="ECO:0000256" key="20">
    <source>
        <dbReference type="HAMAP-Rule" id="MF_01631"/>
    </source>
</evidence>
<keyword evidence="12 20" id="KW-0133">Cell shape</keyword>
<sequence length="459" mass="50812">MDKCAIILAAGKGKRMKTNLPKVLHKVCGKEMVNHVIDTLKRCDIDDIDVIIGNGAEEVKKSTQNRNVSYSIQKEQLGTGHALMCSKDFLKNKEGVVAVFTGDAPLIREETVQKLIEFHKNGDYKATILTAIVEDATGYGRIIRNKENEVEKIVEHKDCTEEELKVREINSGMYCFDIKELIKNLDKLSNSNSQGEYYLTDVIEILKNNNCKVGAIDVNVDEIRGVNSRIQLAEAEEILRKRINEKHMENGVTIIDPKNTYISKDTEIGEDTIIYPGNMIEGKTIIKEGCIIYPNSRIQDSIIEEKVTIQNSVILESHIGENTTVGPFAYVRPQSEIGSNARIGDFVEIKKSKIGNNTKISHLTYIGDAEVGSGCNFGCGTVVVNYDGKNKNKTIIGDDSFIGCNVNLVSPVEVEDNTYIAAGSTITKKVPSGALAVARAKQVNKEGWVQRKGLNKDKK</sequence>
<feature type="binding site" evidence="20">
    <location>
        <position position="170"/>
    </location>
    <ligand>
        <name>UDP-N-acetyl-alpha-D-glucosamine</name>
        <dbReference type="ChEBI" id="CHEBI:57705"/>
    </ligand>
</feature>
<keyword evidence="6 20" id="KW-0963">Cytoplasm</keyword>
<reference evidence="22" key="1">
    <citation type="submission" date="2022-12" db="EMBL/GenBank/DDBJ databases">
        <authorList>
            <person name="Wang J."/>
        </authorList>
    </citation>
    <scope>NUCLEOTIDE SEQUENCE</scope>
    <source>
        <strain evidence="22">HY-42-06</strain>
    </source>
</reference>
<evidence type="ECO:0000313" key="22">
    <source>
        <dbReference type="EMBL" id="MCY6371978.1"/>
    </source>
</evidence>
<comment type="catalytic activity">
    <reaction evidence="17 20">
        <text>alpha-D-glucosamine 1-phosphate + acetyl-CoA = N-acetyl-alpha-D-glucosamine 1-phosphate + CoA + H(+)</text>
        <dbReference type="Rhea" id="RHEA:13725"/>
        <dbReference type="ChEBI" id="CHEBI:15378"/>
        <dbReference type="ChEBI" id="CHEBI:57287"/>
        <dbReference type="ChEBI" id="CHEBI:57288"/>
        <dbReference type="ChEBI" id="CHEBI:57776"/>
        <dbReference type="ChEBI" id="CHEBI:58516"/>
        <dbReference type="EC" id="2.3.1.157"/>
    </reaction>
</comment>
<dbReference type="Proteomes" id="UP001079657">
    <property type="component" value="Unassembled WGS sequence"/>
</dbReference>
<evidence type="ECO:0000256" key="16">
    <source>
        <dbReference type="ARBA" id="ARBA00023316"/>
    </source>
</evidence>
<feature type="binding site" evidence="20">
    <location>
        <begin position="78"/>
        <end position="79"/>
    </location>
    <ligand>
        <name>UDP-N-acetyl-alpha-D-glucosamine</name>
        <dbReference type="ChEBI" id="CHEBI:57705"/>
    </ligand>
</feature>
<accession>A0ABT4CSD1</accession>
<keyword evidence="8 20" id="KW-0548">Nucleotidyltransferase</keyword>
<proteinExistence type="inferred from homology"/>
<comment type="function">
    <text evidence="19 20">Catalyzes the last two sequential reactions in the de novo biosynthetic pathway for UDP-N-acetylglucosamine (UDP-GlcNAc). The C-terminal domain catalyzes the transfer of acetyl group from acetyl coenzyme A to glucosamine-1-phosphate (GlcN-1-P) to produce N-acetylglucosamine-1-phosphate (GlcNAc-1-P), which is converted into UDP-GlcNAc by the transfer of uridine 5-monophosphate (from uridine 5-triphosphate), a reaction catalyzed by the N-terminal domain.</text>
</comment>
<dbReference type="Gene3D" id="2.160.10.10">
    <property type="entry name" value="Hexapeptide repeat proteins"/>
    <property type="match status" value="1"/>
</dbReference>
<feature type="binding site" evidence="20">
    <location>
        <position position="422"/>
    </location>
    <ligand>
        <name>acetyl-CoA</name>
        <dbReference type="ChEBI" id="CHEBI:57288"/>
    </ligand>
</feature>
<keyword evidence="7 20" id="KW-0808">Transferase</keyword>
<keyword evidence="14 20" id="KW-0511">Multifunctional enzyme</keyword>
<comment type="cofactor">
    <cofactor evidence="20">
        <name>Mg(2+)</name>
        <dbReference type="ChEBI" id="CHEBI:18420"/>
    </cofactor>
    <text evidence="20">Binds 1 Mg(2+) ion per subunit.</text>
</comment>
<dbReference type="PANTHER" id="PTHR43584">
    <property type="entry name" value="NUCLEOTIDYL TRANSFERASE"/>
    <property type="match status" value="1"/>
</dbReference>
<dbReference type="Pfam" id="PF00483">
    <property type="entry name" value="NTP_transferase"/>
    <property type="match status" value="1"/>
</dbReference>
<dbReference type="Gene3D" id="3.90.550.10">
    <property type="entry name" value="Spore Coat Polysaccharide Biosynthesis Protein SpsA, Chain A"/>
    <property type="match status" value="1"/>
</dbReference>
<feature type="binding site" evidence="20">
    <location>
        <position position="365"/>
    </location>
    <ligand>
        <name>UDP-N-acetyl-alpha-D-glucosamine</name>
        <dbReference type="ChEBI" id="CHEBI:57705"/>
    </ligand>
</feature>
<comment type="pathway">
    <text evidence="20">Bacterial outer membrane biogenesis; LPS lipid A biosynthesis.</text>
</comment>
<dbReference type="InterPro" id="IPR001451">
    <property type="entry name" value="Hexapep"/>
</dbReference>
<keyword evidence="23" id="KW-1185">Reference proteome</keyword>
<feature type="binding site" evidence="20">
    <location>
        <begin position="385"/>
        <end position="386"/>
    </location>
    <ligand>
        <name>acetyl-CoA</name>
        <dbReference type="ChEBI" id="CHEBI:57288"/>
    </ligand>
</feature>
<dbReference type="InterPro" id="IPR050065">
    <property type="entry name" value="GlmU-like"/>
</dbReference>
<evidence type="ECO:0000256" key="19">
    <source>
        <dbReference type="ARBA" id="ARBA00049628"/>
    </source>
</evidence>
<comment type="similarity">
    <text evidence="5 20">In the N-terminal section; belongs to the N-acetylglucosamine-1-phosphate uridyltransferase family.</text>
</comment>
<feature type="binding site" evidence="20">
    <location>
        <position position="73"/>
    </location>
    <ligand>
        <name>UDP-N-acetyl-alpha-D-glucosamine</name>
        <dbReference type="ChEBI" id="CHEBI:57705"/>
    </ligand>
</feature>
<dbReference type="PROSITE" id="PS00101">
    <property type="entry name" value="HEXAPEP_TRANSFERASES"/>
    <property type="match status" value="1"/>
</dbReference>
<dbReference type="InterPro" id="IPR038009">
    <property type="entry name" value="GlmU_C_LbH"/>
</dbReference>
<comment type="catalytic activity">
    <reaction evidence="18 20">
        <text>N-acetyl-alpha-D-glucosamine 1-phosphate + UTP + H(+) = UDP-N-acetyl-alpha-D-glucosamine + diphosphate</text>
        <dbReference type="Rhea" id="RHEA:13509"/>
        <dbReference type="ChEBI" id="CHEBI:15378"/>
        <dbReference type="ChEBI" id="CHEBI:33019"/>
        <dbReference type="ChEBI" id="CHEBI:46398"/>
        <dbReference type="ChEBI" id="CHEBI:57705"/>
        <dbReference type="ChEBI" id="CHEBI:57776"/>
        <dbReference type="EC" id="2.7.7.23"/>
    </reaction>
</comment>
<feature type="region of interest" description="Linker" evidence="20">
    <location>
        <begin position="230"/>
        <end position="250"/>
    </location>
</feature>
<keyword evidence="10 20" id="KW-0677">Repeat</keyword>
<evidence type="ECO:0000256" key="2">
    <source>
        <dbReference type="ARBA" id="ARBA00005166"/>
    </source>
</evidence>
<dbReference type="EMBL" id="JAPQES010000006">
    <property type="protein sequence ID" value="MCY6371978.1"/>
    <property type="molecule type" value="Genomic_DNA"/>
</dbReference>
<dbReference type="Pfam" id="PF00132">
    <property type="entry name" value="Hexapep"/>
    <property type="match status" value="3"/>
</dbReference>
<evidence type="ECO:0000256" key="12">
    <source>
        <dbReference type="ARBA" id="ARBA00022960"/>
    </source>
</evidence>
<evidence type="ECO:0000256" key="13">
    <source>
        <dbReference type="ARBA" id="ARBA00022984"/>
    </source>
</evidence>
<dbReference type="GO" id="GO:0019134">
    <property type="term" value="F:glucosamine-1-phosphate N-acetyltransferase activity"/>
    <property type="evidence" value="ECO:0007669"/>
    <property type="project" value="UniProtKB-EC"/>
</dbReference>
<dbReference type="SUPFAM" id="SSF53448">
    <property type="entry name" value="Nucleotide-diphospho-sugar transferases"/>
    <property type="match status" value="1"/>
</dbReference>
<evidence type="ECO:0000256" key="14">
    <source>
        <dbReference type="ARBA" id="ARBA00023268"/>
    </source>
</evidence>
<dbReference type="CDD" id="cd03353">
    <property type="entry name" value="LbH_GlmU_C"/>
    <property type="match status" value="1"/>
</dbReference>
<dbReference type="PANTHER" id="PTHR43584:SF3">
    <property type="entry name" value="BIFUNCTIONAL PROTEIN GLMU"/>
    <property type="match status" value="1"/>
</dbReference>
<feature type="binding site" evidence="20">
    <location>
        <position position="227"/>
    </location>
    <ligand>
        <name>Mg(2+)</name>
        <dbReference type="ChEBI" id="CHEBI:18420"/>
    </ligand>
</feature>
<feature type="binding site" evidence="20">
    <location>
        <position position="103"/>
    </location>
    <ligand>
        <name>Mg(2+)</name>
        <dbReference type="ChEBI" id="CHEBI:18420"/>
    </ligand>
</feature>
<feature type="binding site" evidence="20">
    <location>
        <position position="376"/>
    </location>
    <ligand>
        <name>UDP-N-acetyl-alpha-D-glucosamine</name>
        <dbReference type="ChEBI" id="CHEBI:57705"/>
    </ligand>
</feature>
<feature type="binding site" evidence="20">
    <location>
        <position position="227"/>
    </location>
    <ligand>
        <name>UDP-N-acetyl-alpha-D-glucosamine</name>
        <dbReference type="ChEBI" id="CHEBI:57705"/>
    </ligand>
</feature>
<dbReference type="EC" id="2.7.7.23" evidence="20"/>
<evidence type="ECO:0000256" key="18">
    <source>
        <dbReference type="ARBA" id="ARBA00048493"/>
    </source>
</evidence>
<dbReference type="InterPro" id="IPR005882">
    <property type="entry name" value="Bifunctional_GlmU"/>
</dbReference>
<keyword evidence="15 20" id="KW-0012">Acyltransferase</keyword>
<keyword evidence="11 20" id="KW-0460">Magnesium</keyword>
<evidence type="ECO:0000256" key="15">
    <source>
        <dbReference type="ARBA" id="ARBA00023315"/>
    </source>
</evidence>
<dbReference type="EC" id="2.3.1.157" evidence="20"/>
<feature type="region of interest" description="Pyrophosphorylase" evidence="20">
    <location>
        <begin position="1"/>
        <end position="229"/>
    </location>
</feature>
<dbReference type="GO" id="GO:0003977">
    <property type="term" value="F:UDP-N-acetylglucosamine diphosphorylase activity"/>
    <property type="evidence" value="ECO:0007669"/>
    <property type="project" value="UniProtKB-EC"/>
</dbReference>
<comment type="subunit">
    <text evidence="20">Homotrimer.</text>
</comment>
<feature type="binding site" evidence="20">
    <location>
        <position position="140"/>
    </location>
    <ligand>
        <name>UDP-N-acetyl-alpha-D-glucosamine</name>
        <dbReference type="ChEBI" id="CHEBI:57705"/>
    </ligand>
</feature>
<comment type="similarity">
    <text evidence="4 20">In the C-terminal section; belongs to the transferase hexapeptide repeat family.</text>
</comment>
<dbReference type="InterPro" id="IPR005835">
    <property type="entry name" value="NTP_transferase_dom"/>
</dbReference>
<evidence type="ECO:0000256" key="10">
    <source>
        <dbReference type="ARBA" id="ARBA00022737"/>
    </source>
</evidence>
<evidence type="ECO:0000256" key="11">
    <source>
        <dbReference type="ARBA" id="ARBA00022842"/>
    </source>
</evidence>
<feature type="binding site" evidence="20">
    <location>
        <position position="22"/>
    </location>
    <ligand>
        <name>UDP-N-acetyl-alpha-D-glucosamine</name>
        <dbReference type="ChEBI" id="CHEBI:57705"/>
    </ligand>
</feature>
<dbReference type="InterPro" id="IPR018357">
    <property type="entry name" value="Hexapep_transf_CS"/>
</dbReference>
<feature type="binding site" evidence="20">
    <location>
        <position position="332"/>
    </location>
    <ligand>
        <name>UDP-N-acetyl-alpha-D-glucosamine</name>
        <dbReference type="ChEBI" id="CHEBI:57705"/>
    </ligand>
</feature>
<evidence type="ECO:0000313" key="23">
    <source>
        <dbReference type="Proteomes" id="UP001079657"/>
    </source>
</evidence>
<keyword evidence="9 20" id="KW-0479">Metal-binding</keyword>
<feature type="binding site" evidence="20">
    <location>
        <position position="155"/>
    </location>
    <ligand>
        <name>UDP-N-acetyl-alpha-D-glucosamine</name>
        <dbReference type="ChEBI" id="CHEBI:57705"/>
    </ligand>
</feature>
<keyword evidence="16 20" id="KW-0961">Cell wall biogenesis/degradation</keyword>
<dbReference type="CDD" id="cd02540">
    <property type="entry name" value="GT2_GlmU_N_bac"/>
    <property type="match status" value="1"/>
</dbReference>
<evidence type="ECO:0000256" key="9">
    <source>
        <dbReference type="ARBA" id="ARBA00022723"/>
    </source>
</evidence>
<evidence type="ECO:0000259" key="21">
    <source>
        <dbReference type="Pfam" id="PF00483"/>
    </source>
</evidence>
<evidence type="ECO:0000256" key="8">
    <source>
        <dbReference type="ARBA" id="ARBA00022695"/>
    </source>
</evidence>
<feature type="active site" description="Proton acceptor" evidence="20">
    <location>
        <position position="362"/>
    </location>
</feature>
<evidence type="ECO:0000256" key="17">
    <source>
        <dbReference type="ARBA" id="ARBA00048247"/>
    </source>
</evidence>
<dbReference type="InterPro" id="IPR029044">
    <property type="entry name" value="Nucleotide-diphossugar_trans"/>
</dbReference>
<evidence type="ECO:0000256" key="5">
    <source>
        <dbReference type="ARBA" id="ARBA00007947"/>
    </source>
</evidence>
<dbReference type="HAMAP" id="MF_01631">
    <property type="entry name" value="GlmU"/>
    <property type="match status" value="1"/>
</dbReference>
<feature type="binding site" evidence="20">
    <location>
        <position position="439"/>
    </location>
    <ligand>
        <name>acetyl-CoA</name>
        <dbReference type="ChEBI" id="CHEBI:57288"/>
    </ligand>
</feature>
<dbReference type="NCBIfam" id="NF010934">
    <property type="entry name" value="PRK14354.1"/>
    <property type="match status" value="1"/>
</dbReference>
<evidence type="ECO:0000256" key="3">
    <source>
        <dbReference type="ARBA" id="ARBA00005208"/>
    </source>
</evidence>
<comment type="pathway">
    <text evidence="2 20">Nucleotide-sugar biosynthesis; UDP-N-acetyl-alpha-D-glucosamine biosynthesis; N-acetyl-alpha-D-glucosamine 1-phosphate from alpha-D-glucosamine 6-phosphate (route II): step 2/2.</text>
</comment>
<organism evidence="22 23">
    <name type="scientific">Clostridium ganghwense</name>
    <dbReference type="NCBI Taxonomy" id="312089"/>
    <lineage>
        <taxon>Bacteria</taxon>
        <taxon>Bacillati</taxon>
        <taxon>Bacillota</taxon>
        <taxon>Clostridia</taxon>
        <taxon>Eubacteriales</taxon>
        <taxon>Clostridiaceae</taxon>
        <taxon>Clostridium</taxon>
    </lineage>
</organism>
<comment type="caution">
    <text evidence="20">Lacks conserved residue(s) required for the propagation of feature annotation.</text>
</comment>
<evidence type="ECO:0000256" key="1">
    <source>
        <dbReference type="ARBA" id="ARBA00004496"/>
    </source>
</evidence>
<feature type="domain" description="Nucleotidyl transferase" evidence="21">
    <location>
        <begin position="5"/>
        <end position="208"/>
    </location>
</feature>
<feature type="binding site" evidence="20">
    <location>
        <begin position="8"/>
        <end position="11"/>
    </location>
    <ligand>
        <name>UDP-N-acetyl-alpha-D-glucosamine</name>
        <dbReference type="ChEBI" id="CHEBI:57705"/>
    </ligand>
</feature>
<dbReference type="InterPro" id="IPR011004">
    <property type="entry name" value="Trimer_LpxA-like_sf"/>
</dbReference>
<feature type="binding site" evidence="20">
    <location>
        <position position="350"/>
    </location>
    <ligand>
        <name>UDP-N-acetyl-alpha-D-glucosamine</name>
        <dbReference type="ChEBI" id="CHEBI:57705"/>
    </ligand>
</feature>